<feature type="domain" description="AMP-dependent synthetase/ligase" evidence="1">
    <location>
        <begin position="29"/>
        <end position="409"/>
    </location>
</feature>
<dbReference type="Pfam" id="PF00501">
    <property type="entry name" value="AMP-binding"/>
    <property type="match status" value="1"/>
</dbReference>
<dbReference type="Proteomes" id="UP000283993">
    <property type="component" value="Unassembled WGS sequence"/>
</dbReference>
<dbReference type="AlphaFoldDB" id="A0A423PFZ8"/>
<dbReference type="Gene3D" id="3.30.300.30">
    <property type="match status" value="1"/>
</dbReference>
<dbReference type="Gene3D" id="3.40.50.12780">
    <property type="entry name" value="N-terminal domain of ligase-like"/>
    <property type="match status" value="1"/>
</dbReference>
<evidence type="ECO:0000259" key="2">
    <source>
        <dbReference type="Pfam" id="PF13193"/>
    </source>
</evidence>
<evidence type="ECO:0000313" key="3">
    <source>
        <dbReference type="EMBL" id="ROO24518.1"/>
    </source>
</evidence>
<dbReference type="InterPro" id="IPR000873">
    <property type="entry name" value="AMP-dep_synth/lig_dom"/>
</dbReference>
<dbReference type="RefSeq" id="WP_123632192.1">
    <property type="nucleotide sequence ID" value="NZ_AYKH01000042.1"/>
</dbReference>
<dbReference type="InterPro" id="IPR042099">
    <property type="entry name" value="ANL_N_sf"/>
</dbReference>
<name>A0A423PFZ8_9GAMM</name>
<accession>A0A423PFZ8</accession>
<dbReference type="PANTHER" id="PTHR43767:SF1">
    <property type="entry name" value="NONRIBOSOMAL PEPTIDE SYNTHASE PES1 (EUROFUNG)-RELATED"/>
    <property type="match status" value="1"/>
</dbReference>
<dbReference type="PANTHER" id="PTHR43767">
    <property type="entry name" value="LONG-CHAIN-FATTY-ACID--COA LIGASE"/>
    <property type="match status" value="1"/>
</dbReference>
<dbReference type="SUPFAM" id="SSF56801">
    <property type="entry name" value="Acetyl-CoA synthetase-like"/>
    <property type="match status" value="1"/>
</dbReference>
<protein>
    <submittedName>
        <fullName evidence="3">Long-chain fatty acid--CoA ligase</fullName>
    </submittedName>
</protein>
<keyword evidence="4" id="KW-1185">Reference proteome</keyword>
<organism evidence="3 4">
    <name type="scientific">Salinisphaera orenii MK-B5</name>
    <dbReference type="NCBI Taxonomy" id="856730"/>
    <lineage>
        <taxon>Bacteria</taxon>
        <taxon>Pseudomonadati</taxon>
        <taxon>Pseudomonadota</taxon>
        <taxon>Gammaproteobacteria</taxon>
        <taxon>Salinisphaerales</taxon>
        <taxon>Salinisphaeraceae</taxon>
        <taxon>Salinisphaera</taxon>
    </lineage>
</organism>
<evidence type="ECO:0000313" key="4">
    <source>
        <dbReference type="Proteomes" id="UP000283993"/>
    </source>
</evidence>
<evidence type="ECO:0000259" key="1">
    <source>
        <dbReference type="Pfam" id="PF00501"/>
    </source>
</evidence>
<dbReference type="InterPro" id="IPR020845">
    <property type="entry name" value="AMP-binding_CS"/>
</dbReference>
<proteinExistence type="predicted"/>
<gene>
    <name evidence="3" type="ORF">SAOR_15110</name>
</gene>
<dbReference type="PROSITE" id="PS00455">
    <property type="entry name" value="AMP_BINDING"/>
    <property type="match status" value="1"/>
</dbReference>
<comment type="caution">
    <text evidence="3">The sequence shown here is derived from an EMBL/GenBank/DDBJ whole genome shotgun (WGS) entry which is preliminary data.</text>
</comment>
<dbReference type="NCBIfam" id="NF006181">
    <property type="entry name" value="PRK08314.1"/>
    <property type="match status" value="1"/>
</dbReference>
<dbReference type="Pfam" id="PF13193">
    <property type="entry name" value="AMP-binding_C"/>
    <property type="match status" value="1"/>
</dbReference>
<reference evidence="3 4" key="1">
    <citation type="submission" date="2013-10" db="EMBL/GenBank/DDBJ databases">
        <title>Salinisphaera orenii MK-B5 Genome Sequencing.</title>
        <authorList>
            <person name="Lai Q."/>
            <person name="Li C."/>
            <person name="Shao Z."/>
        </authorList>
    </citation>
    <scope>NUCLEOTIDE SEQUENCE [LARGE SCALE GENOMIC DNA]</scope>
    <source>
        <strain evidence="3 4">MK-B5</strain>
    </source>
</reference>
<dbReference type="EMBL" id="AYKH01000042">
    <property type="protein sequence ID" value="ROO24518.1"/>
    <property type="molecule type" value="Genomic_DNA"/>
</dbReference>
<sequence length="556" mass="61057">MQTSHYRFWPSGLPYSLTRPQTTLDENLEISARRYPDKPAIVFYDSVMTYAQLDRTVTAMAGYLQQACGLEVGDRVLIYSQNCPQLVIAYYAVLRAGGVVVPANPMYLAREVAELVDDSQARIALVAQELYERVVPLLDDGRLSRVIRHAYAEYQTTPTDLMLPDDVTADVEPVNVAGVTSWNEALNDGYSPAATGAGPDSWAVLGYTSGTTGRPKGCLHTHATVMAACSGSALWRDTKPSDVNLAVAPLFHFLGMQGGMNVPIYVGSTMVLMQRWDREVALTLIERYRVTCWSAPPAMITDFFAQPAVEDADISSLYLLMGGGAAMPEAVARRLYDDYGIVFNEAYGMTETAAFVLGNPVQRGKRQCLGVPTFDVDARIIDCDTLAPVAPGEPGELILHGPQVMLSYWHAPEANAESFMNVDGKRFLRTGDLALIDEDGYFCMVDRLKRMINASGFKVWPTEVESILYEHEAVQEACVVGIADPRRGETPVAALVLKPGHEAGNGADAVREWCRSRMAAYKVPTRVEFVDALPRSGTGKIQWKDVQTRMAERLAS</sequence>
<dbReference type="InterPro" id="IPR025110">
    <property type="entry name" value="AMP-bd_C"/>
</dbReference>
<keyword evidence="3" id="KW-0436">Ligase</keyword>
<dbReference type="GO" id="GO:0016878">
    <property type="term" value="F:acid-thiol ligase activity"/>
    <property type="evidence" value="ECO:0007669"/>
    <property type="project" value="UniProtKB-ARBA"/>
</dbReference>
<feature type="domain" description="AMP-binding enzyme C-terminal" evidence="2">
    <location>
        <begin position="463"/>
        <end position="540"/>
    </location>
</feature>
<dbReference type="InterPro" id="IPR045851">
    <property type="entry name" value="AMP-bd_C_sf"/>
</dbReference>
<dbReference type="InterPro" id="IPR050237">
    <property type="entry name" value="ATP-dep_AMP-bd_enzyme"/>
</dbReference>